<evidence type="ECO:0000313" key="4">
    <source>
        <dbReference type="EMBL" id="AFP10124.1"/>
    </source>
</evidence>
<dbReference type="GO" id="GO:0006954">
    <property type="term" value="P:inflammatory response"/>
    <property type="evidence" value="ECO:0007669"/>
    <property type="project" value="InterPro"/>
</dbReference>
<dbReference type="EMBL" id="JW877607">
    <property type="protein sequence ID" value="AFP10124.1"/>
    <property type="molecule type" value="mRNA"/>
</dbReference>
<evidence type="ECO:0000256" key="2">
    <source>
        <dbReference type="ARBA" id="ARBA00010448"/>
    </source>
</evidence>
<name>V9LCJ2_CALMI</name>
<dbReference type="GO" id="GO:0006955">
    <property type="term" value="P:immune response"/>
    <property type="evidence" value="ECO:0007669"/>
    <property type="project" value="InterPro"/>
</dbReference>
<evidence type="ECO:0000256" key="3">
    <source>
        <dbReference type="ARBA" id="ARBA00022525"/>
    </source>
</evidence>
<keyword evidence="3" id="KW-0964">Secreted</keyword>
<evidence type="ECO:0000256" key="1">
    <source>
        <dbReference type="ARBA" id="ARBA00004613"/>
    </source>
</evidence>
<comment type="subcellular location">
    <subcellularLocation>
        <location evidence="1">Secreted</location>
    </subcellularLocation>
</comment>
<accession>V9LCJ2</accession>
<dbReference type="GO" id="GO:0005615">
    <property type="term" value="C:extracellular space"/>
    <property type="evidence" value="ECO:0007669"/>
    <property type="project" value="InterPro"/>
</dbReference>
<protein>
    <submittedName>
        <fullName evidence="4">Interleukin-18-like protein</fullName>
    </submittedName>
</protein>
<dbReference type="SUPFAM" id="SSF50353">
    <property type="entry name" value="Cytokine"/>
    <property type="match status" value="1"/>
</dbReference>
<dbReference type="AlphaFoldDB" id="V9LCJ2"/>
<organism evidence="4">
    <name type="scientific">Callorhinchus milii</name>
    <name type="common">Ghost shark</name>
    <dbReference type="NCBI Taxonomy" id="7868"/>
    <lineage>
        <taxon>Eukaryota</taxon>
        <taxon>Metazoa</taxon>
        <taxon>Chordata</taxon>
        <taxon>Craniata</taxon>
        <taxon>Vertebrata</taxon>
        <taxon>Chondrichthyes</taxon>
        <taxon>Holocephali</taxon>
        <taxon>Chimaeriformes</taxon>
        <taxon>Callorhinchidae</taxon>
        <taxon>Callorhinchus</taxon>
    </lineage>
</organism>
<dbReference type="InterPro" id="IPR000975">
    <property type="entry name" value="IL-1_fam"/>
</dbReference>
<comment type="similarity">
    <text evidence="2">Belongs to the IL-1 family.</text>
</comment>
<dbReference type="GO" id="GO:0005125">
    <property type="term" value="F:cytokine activity"/>
    <property type="evidence" value="ECO:0007669"/>
    <property type="project" value="InterPro"/>
</dbReference>
<dbReference type="Gene3D" id="2.80.10.50">
    <property type="match status" value="1"/>
</dbReference>
<reference evidence="4" key="1">
    <citation type="journal article" date="2014" name="Nature">
        <title>Elephant shark genome provides unique insights into gnathostome evolution.</title>
        <authorList>
            <consortium name="International Elephant Shark Genome Sequencing Consortium"/>
            <person name="Venkatesh B."/>
            <person name="Lee A.P."/>
            <person name="Ravi V."/>
            <person name="Maurya A.K."/>
            <person name="Lian M.M."/>
            <person name="Swann J.B."/>
            <person name="Ohta Y."/>
            <person name="Flajnik M.F."/>
            <person name="Sutoh Y."/>
            <person name="Kasahara M."/>
            <person name="Hoon S."/>
            <person name="Gangu V."/>
            <person name="Roy S.W."/>
            <person name="Irimia M."/>
            <person name="Korzh V."/>
            <person name="Kondrychyn I."/>
            <person name="Lim Z.W."/>
            <person name="Tay B.H."/>
            <person name="Tohari S."/>
            <person name="Kong K.W."/>
            <person name="Ho S."/>
            <person name="Lorente-Galdos B."/>
            <person name="Quilez J."/>
            <person name="Marques-Bonet T."/>
            <person name="Raney B.J."/>
            <person name="Ingham P.W."/>
            <person name="Tay A."/>
            <person name="Hillier L.W."/>
            <person name="Minx P."/>
            <person name="Boehm T."/>
            <person name="Wilson R.K."/>
            <person name="Brenner S."/>
            <person name="Warren W.C."/>
        </authorList>
    </citation>
    <scope>NUCLEOTIDE SEQUENCE</scope>
    <source>
        <tissue evidence="4">Spleen</tissue>
    </source>
</reference>
<dbReference type="Pfam" id="PF00340">
    <property type="entry name" value="IL1"/>
    <property type="match status" value="1"/>
</dbReference>
<sequence>MCEKPEDVWELRPVAFHDGVLWLEAQETSDLVPDCVEKNKEQALILQNSELQVLTVWQETADEIEGEFRYLNRRQINAGEATFRLVSYKEAECSQNCGVTYADFPVSFVVDVDSKTYMVSCSKSNIIEFKEASVPQRIDGSQKHVVFYRRTVGSKYMRYESVLRPGWFLCTEKDGELHRLTLKHVSLDTDETVMFLNISK</sequence>
<proteinExistence type="evidence at transcript level"/>
<dbReference type="InterPro" id="IPR008996">
    <property type="entry name" value="IL1/FGF"/>
</dbReference>